<reference evidence="2" key="1">
    <citation type="journal article" date="2011" name="Mol. Biosyst.">
        <title>Insights into the complex biosynthesis of the leupyrrins in Sorangium cellulosum So ce690.</title>
        <authorList>
            <person name="Kopp M."/>
            <person name="Irschik H."/>
            <person name="Gemperlein K."/>
            <person name="Buntin K."/>
            <person name="Meiser P."/>
            <person name="Weissman K.J."/>
            <person name="Bode H.B."/>
            <person name="Muller R."/>
        </authorList>
    </citation>
    <scope>NUCLEOTIDE SEQUENCE</scope>
    <source>
        <strain evidence="2">So ce690</strain>
    </source>
</reference>
<dbReference type="InterPro" id="IPR036736">
    <property type="entry name" value="ACP-like_sf"/>
</dbReference>
<protein>
    <submittedName>
        <fullName evidence="2">Acyl carrier protein</fullName>
    </submittedName>
</protein>
<dbReference type="PROSITE" id="PS50075">
    <property type="entry name" value="CARRIER"/>
    <property type="match status" value="1"/>
</dbReference>
<dbReference type="SUPFAM" id="SSF47336">
    <property type="entry name" value="ACP-like"/>
    <property type="match status" value="1"/>
</dbReference>
<dbReference type="Gene3D" id="1.10.1200.10">
    <property type="entry name" value="ACP-like"/>
    <property type="match status" value="1"/>
</dbReference>
<name>F1B9P9_SORCE</name>
<sequence>MDKEYSVEDIKAPLRNYLDEEFMFRHPDVTLHEQLDLIREGIIDSLGIVRLTHFLEERFDLVLDPSEIVAANFQTLSAIHHLVATKLRARSV</sequence>
<gene>
    <name evidence="2" type="primary">leu7</name>
</gene>
<dbReference type="AlphaFoldDB" id="F1B9P9"/>
<evidence type="ECO:0000313" key="2">
    <source>
        <dbReference type="EMBL" id="ADZ24991.1"/>
    </source>
</evidence>
<proteinExistence type="predicted"/>
<evidence type="ECO:0000259" key="1">
    <source>
        <dbReference type="PROSITE" id="PS50075"/>
    </source>
</evidence>
<dbReference type="EMBL" id="HM639990">
    <property type="protein sequence ID" value="ADZ24991.1"/>
    <property type="molecule type" value="Genomic_DNA"/>
</dbReference>
<feature type="domain" description="Carrier" evidence="1">
    <location>
        <begin position="1"/>
        <end position="87"/>
    </location>
</feature>
<dbReference type="InterPro" id="IPR009081">
    <property type="entry name" value="PP-bd_ACP"/>
</dbReference>
<accession>F1B9P9</accession>
<organism evidence="2">
    <name type="scientific">Sorangium cellulosum</name>
    <name type="common">Polyangium cellulosum</name>
    <dbReference type="NCBI Taxonomy" id="56"/>
    <lineage>
        <taxon>Bacteria</taxon>
        <taxon>Pseudomonadati</taxon>
        <taxon>Myxococcota</taxon>
        <taxon>Polyangia</taxon>
        <taxon>Polyangiales</taxon>
        <taxon>Polyangiaceae</taxon>
        <taxon>Sorangium</taxon>
    </lineage>
</organism>